<dbReference type="EMBL" id="CP129683">
    <property type="protein sequence ID" value="XDS50874.1"/>
    <property type="molecule type" value="Genomic_DNA"/>
</dbReference>
<dbReference type="GO" id="GO:0003700">
    <property type="term" value="F:DNA-binding transcription factor activity"/>
    <property type="evidence" value="ECO:0007669"/>
    <property type="project" value="InterPro"/>
</dbReference>
<feature type="domain" description="HTH marR-type" evidence="1">
    <location>
        <begin position="50"/>
        <end position="149"/>
    </location>
</feature>
<organism evidence="2">
    <name type="scientific">Bifidobacterium fermentum</name>
    <dbReference type="NCBI Taxonomy" id="3059035"/>
    <lineage>
        <taxon>Bacteria</taxon>
        <taxon>Bacillati</taxon>
        <taxon>Actinomycetota</taxon>
        <taxon>Actinomycetes</taxon>
        <taxon>Bifidobacteriales</taxon>
        <taxon>Bifidobacteriaceae</taxon>
        <taxon>Bifidobacterium</taxon>
    </lineage>
</organism>
<accession>A0AB39UEV8</accession>
<protein>
    <recommendedName>
        <fullName evidence="1">HTH marR-type domain-containing protein</fullName>
    </recommendedName>
</protein>
<evidence type="ECO:0000313" key="3">
    <source>
        <dbReference type="EMBL" id="XDS47796.1"/>
    </source>
</evidence>
<proteinExistence type="predicted"/>
<dbReference type="Gene3D" id="1.10.10.10">
    <property type="entry name" value="Winged helix-like DNA-binding domain superfamily/Winged helix DNA-binding domain"/>
    <property type="match status" value="1"/>
</dbReference>
<dbReference type="EMBL" id="CP129675">
    <property type="protein sequence ID" value="XDS47493.1"/>
    <property type="molecule type" value="Genomic_DNA"/>
</dbReference>
<dbReference type="SMART" id="SM00347">
    <property type="entry name" value="HTH_MARR"/>
    <property type="match status" value="1"/>
</dbReference>
<dbReference type="InterPro" id="IPR036388">
    <property type="entry name" value="WH-like_DNA-bd_sf"/>
</dbReference>
<dbReference type="SUPFAM" id="SSF46785">
    <property type="entry name" value="Winged helix' DNA-binding domain"/>
    <property type="match status" value="1"/>
</dbReference>
<dbReference type="EMBL" id="CP129682">
    <property type="protein sequence ID" value="XDS47796.1"/>
    <property type="molecule type" value="Genomic_DNA"/>
</dbReference>
<sequence>MTQSHQRDDGASKLSDETAAEDPKLLEDIVTIEYESLLLGKRLARVAGFRDHQIGILDRSAYILLVSLENAPQSIGELSVVTGLEASTLNRQTAAMRRIGLIERIADPDGGMARKFKISQRGARSLEKQRRRNLGALSTVLSDWTGEEIDSFAQSLTRFNDAVRERVRFNDKSSDI</sequence>
<evidence type="ECO:0000313" key="4">
    <source>
        <dbReference type="EMBL" id="XDS50874.1"/>
    </source>
</evidence>
<dbReference type="RefSeq" id="WP_369341836.1">
    <property type="nucleotide sequence ID" value="NZ_CP129675.1"/>
</dbReference>
<name>A0AB39UEV8_9BIFI</name>
<dbReference type="InterPro" id="IPR000835">
    <property type="entry name" value="HTH_MarR-typ"/>
</dbReference>
<dbReference type="InterPro" id="IPR036390">
    <property type="entry name" value="WH_DNA-bd_sf"/>
</dbReference>
<dbReference type="KEGG" id="bfk:QN062_01320"/>
<dbReference type="AlphaFoldDB" id="A0AB39UEV8"/>
<evidence type="ECO:0000313" key="2">
    <source>
        <dbReference type="EMBL" id="XDS47493.1"/>
    </source>
</evidence>
<reference evidence="2" key="1">
    <citation type="submission" date="2023-07" db="EMBL/GenBank/DDBJ databases">
        <title>Bifidobacterium aquikefiriaerophilum sp. nov. and Bifidobacterium eccum sp. nov., isolated from water kefir.</title>
        <authorList>
            <person name="Breselge S."/>
            <person name="Bellassi P."/>
            <person name="Barcenilla C."/>
            <person name="Alvarez-Ordonez A."/>
            <person name="Morelli L."/>
            <person name="Cotter P.D."/>
        </authorList>
    </citation>
    <scope>NUCLEOTIDE SEQUENCE</scope>
    <source>
        <strain evidence="4">WK012_4_13</strain>
        <strain evidence="3">WK013_4_14</strain>
        <strain evidence="2">WK048_4_13</strain>
    </source>
</reference>
<evidence type="ECO:0000259" key="1">
    <source>
        <dbReference type="SMART" id="SM00347"/>
    </source>
</evidence>
<gene>
    <name evidence="4" type="ORF">QN062_01320</name>
    <name evidence="3" type="ORF">QN216_05325</name>
    <name evidence="2" type="ORF">QN217_05120</name>
</gene>